<sequence length="144" mass="16147">MLMNVIPLFSYDQLNAGPLGLQAAAWERRIPSQLIVDYADHRFLDILLAMRRSWNMVPIALLRRELEYGLSTIGASVALGHIVTLGPIVQALAKGLEEDSIMPTSFQDSRKLGKALNLMQINRLKQANQPLAHRHAWWETSASC</sequence>
<dbReference type="EMBL" id="MU154695">
    <property type="protein sequence ID" value="KAF9488821.1"/>
    <property type="molecule type" value="Genomic_DNA"/>
</dbReference>
<dbReference type="AlphaFoldDB" id="A0A9P5ZN55"/>
<reference evidence="1" key="1">
    <citation type="submission" date="2020-11" db="EMBL/GenBank/DDBJ databases">
        <authorList>
            <consortium name="DOE Joint Genome Institute"/>
            <person name="Ahrendt S."/>
            <person name="Riley R."/>
            <person name="Andreopoulos W."/>
            <person name="Labutti K."/>
            <person name="Pangilinan J."/>
            <person name="Ruiz-Duenas F.J."/>
            <person name="Barrasa J.M."/>
            <person name="Sanchez-Garcia M."/>
            <person name="Camarero S."/>
            <person name="Miyauchi S."/>
            <person name="Serrano A."/>
            <person name="Linde D."/>
            <person name="Babiker R."/>
            <person name="Drula E."/>
            <person name="Ayuso-Fernandez I."/>
            <person name="Pacheco R."/>
            <person name="Padilla G."/>
            <person name="Ferreira P."/>
            <person name="Barriuso J."/>
            <person name="Kellner H."/>
            <person name="Castanera R."/>
            <person name="Alfaro M."/>
            <person name="Ramirez L."/>
            <person name="Pisabarro A.G."/>
            <person name="Kuo A."/>
            <person name="Tritt A."/>
            <person name="Lipzen A."/>
            <person name="He G."/>
            <person name="Yan M."/>
            <person name="Ng V."/>
            <person name="Cullen D."/>
            <person name="Martin F."/>
            <person name="Rosso M.-N."/>
            <person name="Henrissat B."/>
            <person name="Hibbett D."/>
            <person name="Martinez A.T."/>
            <person name="Grigoriev I.V."/>
        </authorList>
    </citation>
    <scope>NUCLEOTIDE SEQUENCE</scope>
    <source>
        <strain evidence="1">ATCC 90797</strain>
    </source>
</reference>
<comment type="caution">
    <text evidence="1">The sequence shown here is derived from an EMBL/GenBank/DDBJ whole genome shotgun (WGS) entry which is preliminary data.</text>
</comment>
<protein>
    <submittedName>
        <fullName evidence="1">Uncharacterized protein</fullName>
    </submittedName>
</protein>
<proteinExistence type="predicted"/>
<dbReference type="OrthoDB" id="3129281at2759"/>
<organism evidence="1 2">
    <name type="scientific">Pleurotus eryngii</name>
    <name type="common">Boletus of the steppes</name>
    <dbReference type="NCBI Taxonomy" id="5323"/>
    <lineage>
        <taxon>Eukaryota</taxon>
        <taxon>Fungi</taxon>
        <taxon>Dikarya</taxon>
        <taxon>Basidiomycota</taxon>
        <taxon>Agaricomycotina</taxon>
        <taxon>Agaricomycetes</taxon>
        <taxon>Agaricomycetidae</taxon>
        <taxon>Agaricales</taxon>
        <taxon>Pleurotineae</taxon>
        <taxon>Pleurotaceae</taxon>
        <taxon>Pleurotus</taxon>
    </lineage>
</organism>
<accession>A0A9P5ZN55</accession>
<gene>
    <name evidence="1" type="ORF">BDN71DRAFT_1512704</name>
</gene>
<evidence type="ECO:0000313" key="2">
    <source>
        <dbReference type="Proteomes" id="UP000807025"/>
    </source>
</evidence>
<dbReference type="Proteomes" id="UP000807025">
    <property type="component" value="Unassembled WGS sequence"/>
</dbReference>
<evidence type="ECO:0000313" key="1">
    <source>
        <dbReference type="EMBL" id="KAF9488821.1"/>
    </source>
</evidence>
<keyword evidence="2" id="KW-1185">Reference proteome</keyword>
<name>A0A9P5ZN55_PLEER</name>